<reference evidence="1 2" key="1">
    <citation type="submission" date="2020-04" db="EMBL/GenBank/DDBJ databases">
        <title>Genomic insights into acetone-butanol-ethanol (ABE) fermentation by sequencing solventogenic clostridia strains.</title>
        <authorList>
            <person name="Brown S."/>
        </authorList>
    </citation>
    <scope>NUCLEOTIDE SEQUENCE [LARGE SCALE GENOMIC DNA]</scope>
    <source>
        <strain evidence="1 2">DJ011</strain>
    </source>
</reference>
<accession>A0A923EDA1</accession>
<keyword evidence="2" id="KW-1185">Reference proteome</keyword>
<evidence type="ECO:0000313" key="2">
    <source>
        <dbReference type="Proteomes" id="UP000563151"/>
    </source>
</evidence>
<comment type="caution">
    <text evidence="1">The sequence shown here is derived from an EMBL/GenBank/DDBJ whole genome shotgun (WGS) entry which is preliminary data.</text>
</comment>
<evidence type="ECO:0000313" key="1">
    <source>
        <dbReference type="EMBL" id="MBC2399044.1"/>
    </source>
</evidence>
<organism evidence="1 2">
    <name type="scientific">Clostridium tetanomorphum</name>
    <dbReference type="NCBI Taxonomy" id="1553"/>
    <lineage>
        <taxon>Bacteria</taxon>
        <taxon>Bacillati</taxon>
        <taxon>Bacillota</taxon>
        <taxon>Clostridia</taxon>
        <taxon>Eubacteriales</taxon>
        <taxon>Clostridiaceae</taxon>
        <taxon>Clostridium</taxon>
    </lineage>
</organism>
<name>A0A923EDA1_CLOTT</name>
<dbReference type="EMBL" id="JAAZWO010000021">
    <property type="protein sequence ID" value="MBC2399044.1"/>
    <property type="molecule type" value="Genomic_DNA"/>
</dbReference>
<dbReference type="AlphaFoldDB" id="A0A923EDA1"/>
<protein>
    <submittedName>
        <fullName evidence="1">Uncharacterized protein</fullName>
    </submittedName>
</protein>
<dbReference type="Proteomes" id="UP000563151">
    <property type="component" value="Unassembled WGS sequence"/>
</dbReference>
<proteinExistence type="predicted"/>
<dbReference type="RefSeq" id="WP_156950261.1">
    <property type="nucleotide sequence ID" value="NZ_JAAZWO010000021.1"/>
</dbReference>
<sequence length="50" mass="6161">MNEAIRKLRPTDYWRIDEPESWFAYYVPYKKLFLKEGSLITILHEKTIEK</sequence>
<gene>
    <name evidence="1" type="ORF">HGG79_14855</name>
</gene>